<dbReference type="AlphaFoldDB" id="A0A2S4VQ61"/>
<dbReference type="VEuPathDB" id="FungiDB:PSTT_05112"/>
<evidence type="ECO:0000313" key="1">
    <source>
        <dbReference type="EMBL" id="POW11681.1"/>
    </source>
</evidence>
<feature type="non-terminal residue" evidence="1">
    <location>
        <position position="174"/>
    </location>
</feature>
<name>A0A2S4VQ61_9BASI</name>
<protein>
    <submittedName>
        <fullName evidence="1">Uncharacterized protein</fullName>
    </submittedName>
</protein>
<accession>A0A2S4VQ61</accession>
<sequence length="174" mass="20099">MVYVDMWSRRIHPHGTFCLKNHHPINRYSENLEAFVQRLPEAKDYHEILALEEYQFNTLSVSTFFHCLPRYTTLTHLTSLYRINSDLDKHPLSTFSSRRTHLEVDSREAPKACPLRPFVQGEIENRMSMFGIGTRACCPAHHARSLWWTEGQSCAGPSSMATTHVVILDNSTNH</sequence>
<dbReference type="VEuPathDB" id="FungiDB:PSHT_08336"/>
<dbReference type="EMBL" id="PKSM01000109">
    <property type="protein sequence ID" value="POW11681.1"/>
    <property type="molecule type" value="Genomic_DNA"/>
</dbReference>
<dbReference type="Proteomes" id="UP000238274">
    <property type="component" value="Unassembled WGS sequence"/>
</dbReference>
<reference evidence="1 2" key="1">
    <citation type="submission" date="2017-12" db="EMBL/GenBank/DDBJ databases">
        <title>Gene loss provides genomic basis for host adaptation in cereal stripe rust fungi.</title>
        <authorList>
            <person name="Xia C."/>
        </authorList>
    </citation>
    <scope>NUCLEOTIDE SEQUENCE [LARGE SCALE GENOMIC DNA]</scope>
    <source>
        <strain evidence="1 2">93TX-2</strain>
    </source>
</reference>
<keyword evidence="2" id="KW-1185">Reference proteome</keyword>
<reference evidence="2" key="2">
    <citation type="journal article" date="2018" name="BMC Genomics">
        <title>Genomic insights into host adaptation between the wheat stripe rust pathogen (Puccinia striiformis f. sp. tritici) and the barley stripe rust pathogen (Puccinia striiformis f. sp. hordei).</title>
        <authorList>
            <person name="Xia C."/>
            <person name="Wang M."/>
            <person name="Yin C."/>
            <person name="Cornejo O.E."/>
            <person name="Hulbert S.H."/>
            <person name="Chen X."/>
        </authorList>
    </citation>
    <scope>NUCLEOTIDE SEQUENCE [LARGE SCALE GENOMIC DNA]</scope>
    <source>
        <strain evidence="2">93TX-2</strain>
    </source>
</reference>
<reference evidence="2" key="3">
    <citation type="journal article" date="2018" name="Mol. Plant Microbe Interact.">
        <title>Genome sequence resources for the wheat stripe rust pathogen (Puccinia striiformis f. sp. tritici) and the barley stripe rust pathogen (Puccinia striiformis f. sp. hordei).</title>
        <authorList>
            <person name="Xia C."/>
            <person name="Wang M."/>
            <person name="Yin C."/>
            <person name="Cornejo O.E."/>
            <person name="Hulbert S.H."/>
            <person name="Chen X."/>
        </authorList>
    </citation>
    <scope>NUCLEOTIDE SEQUENCE [LARGE SCALE GENOMIC DNA]</scope>
    <source>
        <strain evidence="2">93TX-2</strain>
    </source>
</reference>
<evidence type="ECO:0000313" key="2">
    <source>
        <dbReference type="Proteomes" id="UP000238274"/>
    </source>
</evidence>
<organism evidence="1 2">
    <name type="scientific">Puccinia striiformis</name>
    <dbReference type="NCBI Taxonomy" id="27350"/>
    <lineage>
        <taxon>Eukaryota</taxon>
        <taxon>Fungi</taxon>
        <taxon>Dikarya</taxon>
        <taxon>Basidiomycota</taxon>
        <taxon>Pucciniomycotina</taxon>
        <taxon>Pucciniomycetes</taxon>
        <taxon>Pucciniales</taxon>
        <taxon>Pucciniaceae</taxon>
        <taxon>Puccinia</taxon>
    </lineage>
</organism>
<comment type="caution">
    <text evidence="1">The sequence shown here is derived from an EMBL/GenBank/DDBJ whole genome shotgun (WGS) entry which is preliminary data.</text>
</comment>
<gene>
    <name evidence="1" type="ORF">PSHT_08336</name>
</gene>
<proteinExistence type="predicted"/>